<feature type="binding site" evidence="11">
    <location>
        <position position="161"/>
    </location>
    <ligand>
        <name>Mg(2+)</name>
        <dbReference type="ChEBI" id="CHEBI:18420"/>
    </ligand>
</feature>
<feature type="binding site" evidence="11">
    <location>
        <position position="160"/>
    </location>
    <ligand>
        <name>substrate</name>
    </ligand>
</feature>
<evidence type="ECO:0000256" key="2">
    <source>
        <dbReference type="ARBA" id="ARBA00022490"/>
    </source>
</evidence>
<dbReference type="PANTHER" id="PTHR43665">
    <property type="entry name" value="ISOPENTENYL-DIPHOSPHATE DELTA-ISOMERASE"/>
    <property type="match status" value="1"/>
</dbReference>
<comment type="function">
    <text evidence="11">Involved in the biosynthesis of isoprenoids. Catalyzes the 1,3-allylic rearrangement of the homoallylic substrate isopentenyl (IPP) to its allylic isomer, dimethylallyl diphosphate (DMAPP).</text>
</comment>
<keyword evidence="6 11" id="KW-0460">Magnesium</keyword>
<evidence type="ECO:0000256" key="5">
    <source>
        <dbReference type="ARBA" id="ARBA00022723"/>
    </source>
</evidence>
<dbReference type="InterPro" id="IPR000262">
    <property type="entry name" value="FMN-dep_DH"/>
</dbReference>
<accession>A0A4R3NBW3</accession>
<dbReference type="AlphaFoldDB" id="A0A4R3NBW3"/>
<feature type="binding site" evidence="11">
    <location>
        <begin position="97"/>
        <end position="99"/>
    </location>
    <ligand>
        <name>substrate</name>
    </ligand>
</feature>
<feature type="binding site" evidence="11">
    <location>
        <position position="125"/>
    </location>
    <ligand>
        <name>FMN</name>
        <dbReference type="ChEBI" id="CHEBI:58210"/>
    </ligand>
</feature>
<dbReference type="NCBIfam" id="TIGR02151">
    <property type="entry name" value="IPP_isom_2"/>
    <property type="match status" value="1"/>
</dbReference>
<feature type="binding site" evidence="11">
    <location>
        <position position="97"/>
    </location>
    <ligand>
        <name>FMN</name>
        <dbReference type="ChEBI" id="CHEBI:58210"/>
    </ligand>
</feature>
<keyword evidence="8 11" id="KW-0414">Isoprene biosynthesis</keyword>
<feature type="domain" description="FMN-dependent dehydrogenase" evidence="12">
    <location>
        <begin position="175"/>
        <end position="336"/>
    </location>
</feature>
<evidence type="ECO:0000313" key="13">
    <source>
        <dbReference type="EMBL" id="TCT26308.1"/>
    </source>
</evidence>
<comment type="caution">
    <text evidence="13">The sequence shown here is derived from an EMBL/GenBank/DDBJ whole genome shotgun (WGS) entry which is preliminary data.</text>
</comment>
<dbReference type="RefSeq" id="WP_132370873.1">
    <property type="nucleotide sequence ID" value="NZ_SMAN01000002.1"/>
</dbReference>
<feature type="binding site" evidence="11">
    <location>
        <begin position="8"/>
        <end position="9"/>
    </location>
    <ligand>
        <name>substrate</name>
    </ligand>
</feature>
<feature type="domain" description="FMN-dependent dehydrogenase" evidence="12">
    <location>
        <begin position="7"/>
        <end position="99"/>
    </location>
</feature>
<dbReference type="EMBL" id="SMAN01000002">
    <property type="protein sequence ID" value="TCT26308.1"/>
    <property type="molecule type" value="Genomic_DNA"/>
</dbReference>
<dbReference type="Pfam" id="PF01070">
    <property type="entry name" value="FMN_dh"/>
    <property type="match status" value="2"/>
</dbReference>
<dbReference type="InterPro" id="IPR011179">
    <property type="entry name" value="IPdP_isomerase"/>
</dbReference>
<keyword evidence="5 11" id="KW-0479">Metal-binding</keyword>
<keyword evidence="9 11" id="KW-0413">Isomerase</keyword>
<comment type="cofactor">
    <cofactor evidence="1 11">
        <name>FMN</name>
        <dbReference type="ChEBI" id="CHEBI:58210"/>
    </cofactor>
</comment>
<evidence type="ECO:0000256" key="6">
    <source>
        <dbReference type="ARBA" id="ARBA00022842"/>
    </source>
</evidence>
<dbReference type="PANTHER" id="PTHR43665:SF1">
    <property type="entry name" value="ISOPENTENYL-DIPHOSPHATE DELTA-ISOMERASE"/>
    <property type="match status" value="1"/>
</dbReference>
<feature type="binding site" evidence="11">
    <location>
        <position position="222"/>
    </location>
    <ligand>
        <name>FMN</name>
        <dbReference type="ChEBI" id="CHEBI:58210"/>
    </ligand>
</feature>
<feature type="binding site" evidence="11">
    <location>
        <position position="192"/>
    </location>
    <ligand>
        <name>FMN</name>
        <dbReference type="ChEBI" id="CHEBI:58210"/>
    </ligand>
</feature>
<dbReference type="InterPro" id="IPR013785">
    <property type="entry name" value="Aldolase_TIM"/>
</dbReference>
<proteinExistence type="inferred from homology"/>
<dbReference type="Gene3D" id="3.20.20.70">
    <property type="entry name" value="Aldolase class I"/>
    <property type="match status" value="1"/>
</dbReference>
<comment type="subunit">
    <text evidence="10 11">Homooctamer. Dimer of tetramers.</text>
</comment>
<dbReference type="Proteomes" id="UP000294650">
    <property type="component" value="Unassembled WGS sequence"/>
</dbReference>
<comment type="cofactor">
    <cofactor evidence="11">
        <name>Mg(2+)</name>
        <dbReference type="ChEBI" id="CHEBI:18420"/>
    </cofactor>
</comment>
<evidence type="ECO:0000256" key="7">
    <source>
        <dbReference type="ARBA" id="ARBA00022857"/>
    </source>
</evidence>
<dbReference type="GO" id="GO:0000287">
    <property type="term" value="F:magnesium ion binding"/>
    <property type="evidence" value="ECO:0007669"/>
    <property type="project" value="UniProtKB-UniRule"/>
</dbReference>
<evidence type="ECO:0000256" key="8">
    <source>
        <dbReference type="ARBA" id="ARBA00023229"/>
    </source>
</evidence>
<gene>
    <name evidence="11" type="primary">fni</name>
    <name evidence="13" type="ORF">EDD68_1029</name>
</gene>
<comment type="cofactor">
    <cofactor evidence="11">
        <name>NADPH</name>
        <dbReference type="ChEBI" id="CHEBI:57783"/>
    </cofactor>
</comment>
<keyword evidence="3 11" id="KW-0285">Flavoprotein</keyword>
<dbReference type="GO" id="GO:0016491">
    <property type="term" value="F:oxidoreductase activity"/>
    <property type="evidence" value="ECO:0007669"/>
    <property type="project" value="InterPro"/>
</dbReference>
<dbReference type="GO" id="GO:0070402">
    <property type="term" value="F:NADPH binding"/>
    <property type="evidence" value="ECO:0007669"/>
    <property type="project" value="UniProtKB-UniRule"/>
</dbReference>
<dbReference type="EC" id="5.3.3.2" evidence="11"/>
<feature type="binding site" evidence="11">
    <location>
        <begin position="67"/>
        <end position="69"/>
    </location>
    <ligand>
        <name>FMN</name>
        <dbReference type="ChEBI" id="CHEBI:58210"/>
    </ligand>
</feature>
<dbReference type="GO" id="GO:0005737">
    <property type="term" value="C:cytoplasm"/>
    <property type="evidence" value="ECO:0007669"/>
    <property type="project" value="UniProtKB-SubCell"/>
</dbReference>
<keyword evidence="14" id="KW-1185">Reference proteome</keyword>
<comment type="similarity">
    <text evidence="11">Belongs to the IPP isomerase type 2 family.</text>
</comment>
<evidence type="ECO:0000256" key="4">
    <source>
        <dbReference type="ARBA" id="ARBA00022643"/>
    </source>
</evidence>
<evidence type="ECO:0000313" key="14">
    <source>
        <dbReference type="Proteomes" id="UP000294650"/>
    </source>
</evidence>
<evidence type="ECO:0000256" key="11">
    <source>
        <dbReference type="HAMAP-Rule" id="MF_00354"/>
    </source>
</evidence>
<evidence type="ECO:0000256" key="10">
    <source>
        <dbReference type="ARBA" id="ARBA00025810"/>
    </source>
</evidence>
<dbReference type="GO" id="GO:0004452">
    <property type="term" value="F:isopentenyl-diphosphate delta-isomerase activity"/>
    <property type="evidence" value="ECO:0007669"/>
    <property type="project" value="UniProtKB-UniRule"/>
</dbReference>
<keyword evidence="7 11" id="KW-0521">NADP</keyword>
<evidence type="ECO:0000259" key="12">
    <source>
        <dbReference type="Pfam" id="PF01070"/>
    </source>
</evidence>
<sequence length="347" mass="37885">MGDQIERRKAQHIDIVMTQDVAAAGITTGFENYRFIHEALPEVNFQDISLSTEFLGKEVKAPFLISSMTGGTEKATSINRHLAEAAEEKGWAMGLGSTRAALEHEAYAHTFQVRKYAPSIPLFANLGAVQLNDGYDETHCRKIVEITEADALVLHLNSLQEVFQDEGDTDFQGLLKKMEQIARRLEVPLGVKEVGWGIHGKLAKRLFDIGISFVDVAGAGGTSWSQVEKKRTKTPIRKLAADAFKDWGIPTAEAVTDVRKRNPGKTVIASGGLQNGVEAAKAIALGADLVGFGRSILNEAIESAEALIQVFDRIEFELKTAMFGIGAENLLDLKQTENLKHIRLSSG</sequence>
<comment type="catalytic activity">
    <reaction evidence="11">
        <text>isopentenyl diphosphate = dimethylallyl diphosphate</text>
        <dbReference type="Rhea" id="RHEA:23284"/>
        <dbReference type="ChEBI" id="CHEBI:57623"/>
        <dbReference type="ChEBI" id="CHEBI:128769"/>
        <dbReference type="EC" id="5.3.3.2"/>
    </reaction>
</comment>
<dbReference type="HAMAP" id="MF_00354">
    <property type="entry name" value="Idi_2"/>
    <property type="match status" value="1"/>
</dbReference>
<keyword evidence="2 11" id="KW-0963">Cytoplasm</keyword>
<reference evidence="13 14" key="1">
    <citation type="submission" date="2019-03" db="EMBL/GenBank/DDBJ databases">
        <title>Genomic Encyclopedia of Type Strains, Phase IV (KMG-IV): sequencing the most valuable type-strain genomes for metagenomic binning, comparative biology and taxonomic classification.</title>
        <authorList>
            <person name="Goeker M."/>
        </authorList>
    </citation>
    <scope>NUCLEOTIDE SEQUENCE [LARGE SCALE GENOMIC DNA]</scope>
    <source>
        <strain evidence="13 14">DSM 25894</strain>
    </source>
</reference>
<keyword evidence="4 11" id="KW-0288">FMN</keyword>
<comment type="caution">
    <text evidence="11">Lacks conserved residue(s) required for the propagation of feature annotation.</text>
</comment>
<dbReference type="GO" id="GO:0010181">
    <property type="term" value="F:FMN binding"/>
    <property type="evidence" value="ECO:0007669"/>
    <property type="project" value="UniProtKB-UniRule"/>
</dbReference>
<protein>
    <recommendedName>
        <fullName evidence="11">Isopentenyl-diphosphate delta-isomerase</fullName>
        <shortName evidence="11">IPP isomerase</shortName>
        <ecNumber evidence="11">5.3.3.2</ecNumber>
    </recommendedName>
    <alternativeName>
        <fullName evidence="11">Isopentenyl diphosphate:dimethylallyl diphosphate isomerase</fullName>
    </alternativeName>
    <alternativeName>
        <fullName evidence="11">Isopentenyl pyrophosphate isomerase</fullName>
    </alternativeName>
    <alternativeName>
        <fullName evidence="11">Type 2 isopentenyl diphosphate isomerase</fullName>
        <shortName evidence="11">IDI-2</shortName>
    </alternativeName>
</protein>
<evidence type="ECO:0000256" key="1">
    <source>
        <dbReference type="ARBA" id="ARBA00001917"/>
    </source>
</evidence>
<name>A0A4R3NBW3_9BACI</name>
<dbReference type="CDD" id="cd02811">
    <property type="entry name" value="IDI-2_FMN"/>
    <property type="match status" value="1"/>
</dbReference>
<feature type="binding site" evidence="11">
    <location>
        <position position="66"/>
    </location>
    <ligand>
        <name>FMN</name>
        <dbReference type="ChEBI" id="CHEBI:58210"/>
    </ligand>
</feature>
<comment type="subcellular location">
    <subcellularLocation>
        <location evidence="11">Cytoplasm</location>
    </subcellularLocation>
</comment>
<dbReference type="PIRSF" id="PIRSF003314">
    <property type="entry name" value="IPP_isomerase"/>
    <property type="match status" value="1"/>
</dbReference>
<organism evidence="13 14">
    <name type="scientific">Melghiribacillus thermohalophilus</name>
    <dbReference type="NCBI Taxonomy" id="1324956"/>
    <lineage>
        <taxon>Bacteria</taxon>
        <taxon>Bacillati</taxon>
        <taxon>Bacillota</taxon>
        <taxon>Bacilli</taxon>
        <taxon>Bacillales</taxon>
        <taxon>Bacillaceae</taxon>
        <taxon>Melghiribacillus</taxon>
    </lineage>
</organism>
<dbReference type="OrthoDB" id="9795032at2"/>
<dbReference type="GO" id="GO:0008299">
    <property type="term" value="P:isoprenoid biosynthetic process"/>
    <property type="evidence" value="ECO:0007669"/>
    <property type="project" value="UniProtKB-UniRule"/>
</dbReference>
<evidence type="ECO:0000256" key="3">
    <source>
        <dbReference type="ARBA" id="ARBA00022630"/>
    </source>
</evidence>
<dbReference type="SUPFAM" id="SSF51395">
    <property type="entry name" value="FMN-linked oxidoreductases"/>
    <property type="match status" value="1"/>
</dbReference>
<evidence type="ECO:0000256" key="9">
    <source>
        <dbReference type="ARBA" id="ARBA00023235"/>
    </source>
</evidence>